<proteinExistence type="predicted"/>
<reference evidence="1 2" key="1">
    <citation type="submission" date="2020-04" db="EMBL/GenBank/DDBJ databases">
        <title>Advantages and limits of metagenomic assembly and binning of a giant virus.</title>
        <authorList>
            <person name="Schulz F."/>
            <person name="Andreani J."/>
            <person name="Francis R."/>
            <person name="Boudjemaa H."/>
            <person name="Bou Khalil J.Y."/>
            <person name="Lee J."/>
            <person name="La Scola B."/>
            <person name="Woyke T."/>
        </authorList>
    </citation>
    <scope>NUCLEOTIDE SEQUENCE [LARGE SCALE GENOMIC DNA]</scope>
    <source>
        <strain evidence="1 2">FV1/VV64</strain>
    </source>
</reference>
<evidence type="ECO:0000313" key="1">
    <source>
        <dbReference type="EMBL" id="QKF93646.1"/>
    </source>
</evidence>
<dbReference type="PANTHER" id="PTHR42146">
    <property type="entry name" value="3',5'-CYCLIC-NUCLEOTIDE PHOSPHODIESTERASE"/>
    <property type="match status" value="1"/>
</dbReference>
<dbReference type="Gene3D" id="3.10.310.30">
    <property type="match status" value="1"/>
</dbReference>
<protein>
    <submittedName>
        <fullName evidence="1">DHH phosphoesterase</fullName>
    </submittedName>
</protein>
<sequence>MVVLLCHKIENIYTCYLLYYFIYYIQDVLKMTDQINWKEVVQSKSLQPHEVDCVIYHHPCSDGTGSAYVAWKYFTQYFPDKQISYFPMSIGAPPPVGIEGKNVLICDYSYRKEVLTDLLKKVNKLLLIDHHASAEKDLKDLDDNLKIFHMKFSGAMLTWYYFFPEVPPPLLIQYIQDRDIWTKLLPNTDDFASWFYTLPLDVKEYDKYLDDALLLEMINVKGKSFGELNNYYSKQSVDYCVPKFCRIKDKFYFVGYVNSTVCKSDIGNQIFDKFPMIDFSAVYSISDSTDSTSFSLRSTPKHANVSDIAFSLGGGGHQAASGVKVNYVTNHLPGEVYDNGRLYAELHKLYYDIIEINGKVYNVVYLPSNVYKTKLGMYLLQSKYIDNVSKKLVQVCRDISQKLTKPCPETVNIAAVWSYSPIDDETDFSIVLDKSITEQEKSVIDAHFTTDTSKGIVYKGIHYRIPVGQSVVMKEIVDE</sequence>
<dbReference type="SUPFAM" id="SSF64182">
    <property type="entry name" value="DHH phosphoesterases"/>
    <property type="match status" value="1"/>
</dbReference>
<keyword evidence="2" id="KW-1185">Reference proteome</keyword>
<evidence type="ECO:0000313" key="2">
    <source>
        <dbReference type="Proteomes" id="UP001162001"/>
    </source>
</evidence>
<dbReference type="PANTHER" id="PTHR42146:SF1">
    <property type="entry name" value="OLIGORIBONUCLEASE NRNB"/>
    <property type="match status" value="1"/>
</dbReference>
<dbReference type="InterPro" id="IPR038763">
    <property type="entry name" value="DHH_sf"/>
</dbReference>
<dbReference type="Proteomes" id="UP001162001">
    <property type="component" value="Segment"/>
</dbReference>
<gene>
    <name evidence="1" type="ORF">Fadolivirus_1_188</name>
</gene>
<name>A0A7D3QV45_9VIRU</name>
<dbReference type="InterPro" id="IPR052968">
    <property type="entry name" value="Nucleotide_metab_enz"/>
</dbReference>
<accession>A0A7D3QV45</accession>
<dbReference type="EMBL" id="MT418680">
    <property type="protein sequence ID" value="QKF93646.1"/>
    <property type="molecule type" value="Genomic_DNA"/>
</dbReference>
<organism evidence="1 2">
    <name type="scientific">Fadolivirus FV1/VV64</name>
    <dbReference type="NCBI Taxonomy" id="3070911"/>
    <lineage>
        <taxon>Viruses</taxon>
        <taxon>Varidnaviria</taxon>
        <taxon>Bamfordvirae</taxon>
        <taxon>Nucleocytoviricota</taxon>
        <taxon>Megaviricetes</taxon>
        <taxon>Imitervirales</taxon>
        <taxon>Mimiviridae</taxon>
        <taxon>Klosneuvirinae</taxon>
        <taxon>Fadolivirus</taxon>
        <taxon>Fadolivirus algeromassiliense</taxon>
    </lineage>
</organism>